<dbReference type="CDD" id="cd00009">
    <property type="entry name" value="AAA"/>
    <property type="match status" value="1"/>
</dbReference>
<reference evidence="11" key="1">
    <citation type="submission" date="2018-02" db="EMBL/GenBank/DDBJ databases">
        <authorList>
            <person name="Hausmann B."/>
        </authorList>
    </citation>
    <scope>NUCLEOTIDE SEQUENCE [LARGE SCALE GENOMIC DNA]</scope>
    <source>
        <strain evidence="11">Peat soil MAG SbA1</strain>
    </source>
</reference>
<dbReference type="InterPro" id="IPR002197">
    <property type="entry name" value="HTH_Fis"/>
</dbReference>
<dbReference type="Proteomes" id="UP000238701">
    <property type="component" value="Unassembled WGS sequence"/>
</dbReference>
<dbReference type="GO" id="GO:0006355">
    <property type="term" value="P:regulation of DNA-templated transcription"/>
    <property type="evidence" value="ECO:0007669"/>
    <property type="project" value="InterPro"/>
</dbReference>
<evidence type="ECO:0000256" key="3">
    <source>
        <dbReference type="ARBA" id="ARBA00023015"/>
    </source>
</evidence>
<evidence type="ECO:0000259" key="9">
    <source>
        <dbReference type="PROSITE" id="PS50110"/>
    </source>
</evidence>
<evidence type="ECO:0000313" key="11">
    <source>
        <dbReference type="Proteomes" id="UP000238701"/>
    </source>
</evidence>
<keyword evidence="4 10" id="KW-0238">DNA-binding</keyword>
<dbReference type="PANTHER" id="PTHR32071">
    <property type="entry name" value="TRANSCRIPTIONAL REGULATORY PROTEIN"/>
    <property type="match status" value="1"/>
</dbReference>
<dbReference type="FunFam" id="1.10.8.60:FF:000014">
    <property type="entry name" value="DNA-binding transcriptional regulator NtrC"/>
    <property type="match status" value="1"/>
</dbReference>
<dbReference type="InterPro" id="IPR009057">
    <property type="entry name" value="Homeodomain-like_sf"/>
</dbReference>
<protein>
    <submittedName>
        <fullName evidence="10">Response regulator with CheY-like receiver, AAA-type ATPase, and DNA-binding domains</fullName>
    </submittedName>
</protein>
<keyword evidence="2" id="KW-0067">ATP-binding</keyword>
<dbReference type="OrthoDB" id="9771372at2"/>
<dbReference type="GO" id="GO:0000160">
    <property type="term" value="P:phosphorelay signal transduction system"/>
    <property type="evidence" value="ECO:0007669"/>
    <property type="project" value="InterPro"/>
</dbReference>
<dbReference type="InterPro" id="IPR025662">
    <property type="entry name" value="Sigma_54_int_dom_ATP-bd_1"/>
</dbReference>
<dbReference type="Gene3D" id="3.40.50.2300">
    <property type="match status" value="1"/>
</dbReference>
<keyword evidence="5" id="KW-0010">Activator</keyword>
<dbReference type="GO" id="GO:0043565">
    <property type="term" value="F:sequence-specific DNA binding"/>
    <property type="evidence" value="ECO:0007669"/>
    <property type="project" value="InterPro"/>
</dbReference>
<gene>
    <name evidence="10" type="ORF">SBA1_20034</name>
</gene>
<dbReference type="Pfam" id="PF25601">
    <property type="entry name" value="AAA_lid_14"/>
    <property type="match status" value="1"/>
</dbReference>
<dbReference type="InterPro" id="IPR001789">
    <property type="entry name" value="Sig_transdc_resp-reg_receiver"/>
</dbReference>
<dbReference type="Gene3D" id="1.10.8.60">
    <property type="match status" value="1"/>
</dbReference>
<dbReference type="SUPFAM" id="SSF52172">
    <property type="entry name" value="CheY-like"/>
    <property type="match status" value="1"/>
</dbReference>
<dbReference type="InterPro" id="IPR025944">
    <property type="entry name" value="Sigma_54_int_dom_CS"/>
</dbReference>
<dbReference type="InterPro" id="IPR058031">
    <property type="entry name" value="AAA_lid_NorR"/>
</dbReference>
<evidence type="ECO:0000256" key="5">
    <source>
        <dbReference type="ARBA" id="ARBA00023159"/>
    </source>
</evidence>
<accession>A0A2U3KFA2</accession>
<dbReference type="SMART" id="SM00382">
    <property type="entry name" value="AAA"/>
    <property type="match status" value="1"/>
</dbReference>
<name>A0A2U3KFA2_9BACT</name>
<evidence type="ECO:0000313" key="10">
    <source>
        <dbReference type="EMBL" id="SPF38334.1"/>
    </source>
</evidence>
<dbReference type="PROSITE" id="PS00675">
    <property type="entry name" value="SIGMA54_INTERACT_1"/>
    <property type="match status" value="1"/>
</dbReference>
<dbReference type="PROSITE" id="PS00676">
    <property type="entry name" value="SIGMA54_INTERACT_2"/>
    <property type="match status" value="1"/>
</dbReference>
<dbReference type="Gene3D" id="1.10.10.60">
    <property type="entry name" value="Homeodomain-like"/>
    <property type="match status" value="1"/>
</dbReference>
<feature type="domain" description="Response regulatory" evidence="9">
    <location>
        <begin position="9"/>
        <end position="125"/>
    </location>
</feature>
<evidence type="ECO:0000256" key="2">
    <source>
        <dbReference type="ARBA" id="ARBA00022840"/>
    </source>
</evidence>
<dbReference type="InterPro" id="IPR011006">
    <property type="entry name" value="CheY-like_superfamily"/>
</dbReference>
<sequence length="461" mass="51111">MPPSSERYSIAIITLEEEMFREMRRALAPSFRATLASTESQIKTLIDDPDLHGIVLDLESIGDQAVDGIEVLQEMRRLRDDLIMVAITGSTSSELPLMASRAGADHLFYKPVDGSELRSLLLETLGKRALQFEGQWLLQQVEDKAAFSGLIGGSEAMRKVYQAIEAVAGSNASVVIRGESGVGKELVARAIVETGSRVDKPFVCLNCSALPETLMESELFGYEKGAFTGADSAKPGMIELAHTGTLFLDEISTLDHGLQSKLLRVLQERSVQRLGGRTSKKIDFRLITASNDDLEDMVRKGRFREDLFYRINVVPIVVPPLRERASDIPLLVEHFLRLYCTANQKPAKQLQPEVVEILESYPWPGNVRELENVVQRLVLMSDGPVIAAQHLPQQLLTSSAASQEAILIPEEGVDFDAEMQKIEIAYLNAALRRTNGNKSAAAHLLGLDRQRMKYLCRKLNL</sequence>
<dbReference type="GO" id="GO:0005524">
    <property type="term" value="F:ATP binding"/>
    <property type="evidence" value="ECO:0007669"/>
    <property type="project" value="UniProtKB-KW"/>
</dbReference>
<feature type="domain" description="Sigma-54 factor interaction" evidence="8">
    <location>
        <begin position="150"/>
        <end position="379"/>
    </location>
</feature>
<keyword evidence="6" id="KW-0804">Transcription</keyword>
<dbReference type="EMBL" id="OMOD01000111">
    <property type="protein sequence ID" value="SPF38334.1"/>
    <property type="molecule type" value="Genomic_DNA"/>
</dbReference>
<dbReference type="Pfam" id="PF02954">
    <property type="entry name" value="HTH_8"/>
    <property type="match status" value="1"/>
</dbReference>
<evidence type="ECO:0000256" key="1">
    <source>
        <dbReference type="ARBA" id="ARBA00022741"/>
    </source>
</evidence>
<dbReference type="PROSITE" id="PS50045">
    <property type="entry name" value="SIGMA54_INTERACT_4"/>
    <property type="match status" value="1"/>
</dbReference>
<dbReference type="InterPro" id="IPR025943">
    <property type="entry name" value="Sigma_54_int_dom_ATP-bd_2"/>
</dbReference>
<evidence type="ECO:0000256" key="7">
    <source>
        <dbReference type="PROSITE-ProRule" id="PRU00169"/>
    </source>
</evidence>
<keyword evidence="7" id="KW-0597">Phosphoprotein</keyword>
<dbReference type="InterPro" id="IPR002078">
    <property type="entry name" value="Sigma_54_int"/>
</dbReference>
<dbReference type="InterPro" id="IPR003593">
    <property type="entry name" value="AAA+_ATPase"/>
</dbReference>
<dbReference type="AlphaFoldDB" id="A0A2U3KFA2"/>
<dbReference type="SUPFAM" id="SSF46689">
    <property type="entry name" value="Homeodomain-like"/>
    <property type="match status" value="1"/>
</dbReference>
<dbReference type="Pfam" id="PF00158">
    <property type="entry name" value="Sigma54_activat"/>
    <property type="match status" value="1"/>
</dbReference>
<evidence type="ECO:0000256" key="6">
    <source>
        <dbReference type="ARBA" id="ARBA00023163"/>
    </source>
</evidence>
<dbReference type="FunFam" id="3.40.50.300:FF:000006">
    <property type="entry name" value="DNA-binding transcriptional regulator NtrC"/>
    <property type="match status" value="1"/>
</dbReference>
<dbReference type="Gene3D" id="3.40.50.300">
    <property type="entry name" value="P-loop containing nucleotide triphosphate hydrolases"/>
    <property type="match status" value="1"/>
</dbReference>
<dbReference type="PROSITE" id="PS00688">
    <property type="entry name" value="SIGMA54_INTERACT_3"/>
    <property type="match status" value="1"/>
</dbReference>
<keyword evidence="3" id="KW-0805">Transcription regulation</keyword>
<keyword evidence="1" id="KW-0547">Nucleotide-binding</keyword>
<dbReference type="PROSITE" id="PS50110">
    <property type="entry name" value="RESPONSE_REGULATORY"/>
    <property type="match status" value="1"/>
</dbReference>
<organism evidence="10 11">
    <name type="scientific">Candidatus Sulfotelmatobacter kueseliae</name>
    <dbReference type="NCBI Taxonomy" id="2042962"/>
    <lineage>
        <taxon>Bacteria</taxon>
        <taxon>Pseudomonadati</taxon>
        <taxon>Acidobacteriota</taxon>
        <taxon>Terriglobia</taxon>
        <taxon>Terriglobales</taxon>
        <taxon>Candidatus Korobacteraceae</taxon>
        <taxon>Candidatus Sulfotelmatobacter</taxon>
    </lineage>
</organism>
<dbReference type="PRINTS" id="PR01590">
    <property type="entry name" value="HTHFIS"/>
</dbReference>
<dbReference type="SUPFAM" id="SSF52540">
    <property type="entry name" value="P-loop containing nucleoside triphosphate hydrolases"/>
    <property type="match status" value="1"/>
</dbReference>
<dbReference type="InterPro" id="IPR027417">
    <property type="entry name" value="P-loop_NTPase"/>
</dbReference>
<feature type="modified residue" description="4-aspartylphosphate" evidence="7">
    <location>
        <position position="57"/>
    </location>
</feature>
<proteinExistence type="predicted"/>
<evidence type="ECO:0000259" key="8">
    <source>
        <dbReference type="PROSITE" id="PS50045"/>
    </source>
</evidence>
<evidence type="ECO:0000256" key="4">
    <source>
        <dbReference type="ARBA" id="ARBA00023125"/>
    </source>
</evidence>